<accession>A0A179BK69</accession>
<dbReference type="Proteomes" id="UP000078302">
    <property type="component" value="Unassembled WGS sequence"/>
</dbReference>
<dbReference type="RefSeq" id="WP_064218747.1">
    <property type="nucleotide sequence ID" value="NZ_LVXZ01000068.1"/>
</dbReference>
<dbReference type="PANTHER" id="PTHR43685">
    <property type="entry name" value="GLYCOSYLTRANSFERASE"/>
    <property type="match status" value="1"/>
</dbReference>
<dbReference type="InterPro" id="IPR050834">
    <property type="entry name" value="Glycosyltransf_2"/>
</dbReference>
<dbReference type="PANTHER" id="PTHR43685:SF13">
    <property type="entry name" value="O ANTIGEN BIOSYNTHESIS RHAMNOSYLTRANSFERASE RFBN"/>
    <property type="match status" value="1"/>
</dbReference>
<dbReference type="Gene3D" id="3.90.550.10">
    <property type="entry name" value="Spore Coat Polysaccharide Biosynthesis Protein SpsA, Chain A"/>
    <property type="match status" value="1"/>
</dbReference>
<dbReference type="AlphaFoldDB" id="A0A179BK69"/>
<dbReference type="GO" id="GO:0044010">
    <property type="term" value="P:single-species biofilm formation"/>
    <property type="evidence" value="ECO:0007669"/>
    <property type="project" value="TreeGrafter"/>
</dbReference>
<keyword evidence="3" id="KW-1185">Reference proteome</keyword>
<evidence type="ECO:0000259" key="1">
    <source>
        <dbReference type="Pfam" id="PF00535"/>
    </source>
</evidence>
<proteinExistence type="predicted"/>
<dbReference type="Pfam" id="PF00535">
    <property type="entry name" value="Glycos_transf_2"/>
    <property type="match status" value="1"/>
</dbReference>
<name>A0A179BK69_ACIFR</name>
<evidence type="ECO:0000313" key="3">
    <source>
        <dbReference type="Proteomes" id="UP000078302"/>
    </source>
</evidence>
<sequence length="293" mass="32542">MMSTALIVPVKNGGPRWHRVVASIQEQTLRPQRVVVIDSGSTDDSDAVAKTAGFELHAIAPTCFDHGGTRQMAVEMVPECEIVIFLTQDAVLEGPDTLEQLVSALRAYPQAGVAYGRQLPRAEADPIERHARLFNYPERAAEKSLKDIQRLGIKTAFSSNSFAAYRRRMLLQAGGFPQNCAMGEDMIAAARILLQGGTVIYAAQARVIHSHGFTVAEEARRYYNIGRMHAQQHPLLARFQSPASEGQRFVRSELAFLLRQAPWRIPEALLRTVTKYGAYRWGKRSAPVMEQIG</sequence>
<gene>
    <name evidence="2" type="ORF">A4H96_06020</name>
</gene>
<protein>
    <recommendedName>
        <fullName evidence="1">Glycosyltransferase 2-like domain-containing protein</fullName>
    </recommendedName>
</protein>
<feature type="domain" description="Glycosyltransferase 2-like" evidence="1">
    <location>
        <begin position="6"/>
        <end position="170"/>
    </location>
</feature>
<comment type="caution">
    <text evidence="2">The sequence shown here is derived from an EMBL/GenBank/DDBJ whole genome shotgun (WGS) entry which is preliminary data.</text>
</comment>
<dbReference type="SUPFAM" id="SSF53448">
    <property type="entry name" value="Nucleotide-diphospho-sugar transferases"/>
    <property type="match status" value="1"/>
</dbReference>
<reference evidence="2 3" key="1">
    <citation type="submission" date="2016-04" db="EMBL/GenBank/DDBJ databases">
        <title>Acidithiobacillus ferrooxidans genome sequencing and assembly.</title>
        <authorList>
            <person name="Zhou Z."/>
        </authorList>
    </citation>
    <scope>NUCLEOTIDE SEQUENCE [LARGE SCALE GENOMIC DNA]</scope>
    <source>
        <strain evidence="2 3">BY0502</strain>
    </source>
</reference>
<evidence type="ECO:0000313" key="2">
    <source>
        <dbReference type="EMBL" id="OAP91760.1"/>
    </source>
</evidence>
<dbReference type="InterPro" id="IPR029044">
    <property type="entry name" value="Nucleotide-diphossugar_trans"/>
</dbReference>
<organism evidence="2 3">
    <name type="scientific">Acidithiobacillus ferrooxidans</name>
    <name type="common">Thiobacillus ferrooxidans</name>
    <dbReference type="NCBI Taxonomy" id="920"/>
    <lineage>
        <taxon>Bacteria</taxon>
        <taxon>Pseudomonadati</taxon>
        <taxon>Pseudomonadota</taxon>
        <taxon>Acidithiobacillia</taxon>
        <taxon>Acidithiobacillales</taxon>
        <taxon>Acidithiobacillaceae</taxon>
        <taxon>Acidithiobacillus</taxon>
    </lineage>
</organism>
<dbReference type="InterPro" id="IPR001173">
    <property type="entry name" value="Glyco_trans_2-like"/>
</dbReference>
<dbReference type="EMBL" id="LVXZ01000068">
    <property type="protein sequence ID" value="OAP91760.1"/>
    <property type="molecule type" value="Genomic_DNA"/>
</dbReference>
<dbReference type="OrthoDB" id="9790710at2"/>
<dbReference type="CDD" id="cd00761">
    <property type="entry name" value="Glyco_tranf_GTA_type"/>
    <property type="match status" value="1"/>
</dbReference>